<feature type="transmembrane region" description="Helical" evidence="5">
    <location>
        <begin position="205"/>
        <end position="227"/>
    </location>
</feature>
<feature type="transmembrane region" description="Helical" evidence="5">
    <location>
        <begin position="276"/>
        <end position="293"/>
    </location>
</feature>
<feature type="transmembrane region" description="Helical" evidence="5">
    <location>
        <begin position="313"/>
        <end position="331"/>
    </location>
</feature>
<evidence type="ECO:0000259" key="6">
    <source>
        <dbReference type="Pfam" id="PF01490"/>
    </source>
</evidence>
<evidence type="ECO:0000256" key="1">
    <source>
        <dbReference type="ARBA" id="ARBA00004141"/>
    </source>
</evidence>
<comment type="subcellular location">
    <subcellularLocation>
        <location evidence="1">Membrane</location>
        <topology evidence="1">Multi-pass membrane protein</topology>
    </subcellularLocation>
</comment>
<dbReference type="PANTHER" id="PTHR22950:SF460">
    <property type="entry name" value="PROTON-COUPLED AMINO ACID TRANSPORTER 4-LIKE PROTEIN"/>
    <property type="match status" value="1"/>
</dbReference>
<feature type="transmembrane region" description="Helical" evidence="5">
    <location>
        <begin position="387"/>
        <end position="410"/>
    </location>
</feature>
<dbReference type="PANTHER" id="PTHR22950">
    <property type="entry name" value="AMINO ACID TRANSPORTER"/>
    <property type="match status" value="1"/>
</dbReference>
<accession>A0A1B6MPD6</accession>
<gene>
    <name evidence="7" type="ORF">g.44790</name>
    <name evidence="8" type="ORF">g.44794</name>
</gene>
<dbReference type="GO" id="GO:0005774">
    <property type="term" value="C:vacuolar membrane"/>
    <property type="evidence" value="ECO:0007669"/>
    <property type="project" value="TreeGrafter"/>
</dbReference>
<protein>
    <recommendedName>
        <fullName evidence="6">Amino acid transporter transmembrane domain-containing protein</fullName>
    </recommendedName>
</protein>
<dbReference type="InterPro" id="IPR013057">
    <property type="entry name" value="AA_transpt_TM"/>
</dbReference>
<evidence type="ECO:0000313" key="7">
    <source>
        <dbReference type="EMBL" id="JAT26058.1"/>
    </source>
</evidence>
<evidence type="ECO:0000256" key="2">
    <source>
        <dbReference type="ARBA" id="ARBA00022692"/>
    </source>
</evidence>
<feature type="transmembrane region" description="Helical" evidence="5">
    <location>
        <begin position="454"/>
        <end position="480"/>
    </location>
</feature>
<dbReference type="EMBL" id="GEBQ01013919">
    <property type="protein sequence ID" value="JAT26058.1"/>
    <property type="molecule type" value="Transcribed_RNA"/>
</dbReference>
<organism evidence="8">
    <name type="scientific">Graphocephala atropunctata</name>
    <dbReference type="NCBI Taxonomy" id="36148"/>
    <lineage>
        <taxon>Eukaryota</taxon>
        <taxon>Metazoa</taxon>
        <taxon>Ecdysozoa</taxon>
        <taxon>Arthropoda</taxon>
        <taxon>Hexapoda</taxon>
        <taxon>Insecta</taxon>
        <taxon>Pterygota</taxon>
        <taxon>Neoptera</taxon>
        <taxon>Paraneoptera</taxon>
        <taxon>Hemiptera</taxon>
        <taxon>Auchenorrhyncha</taxon>
        <taxon>Membracoidea</taxon>
        <taxon>Cicadellidae</taxon>
        <taxon>Cicadellinae</taxon>
        <taxon>Cicadellini</taxon>
        <taxon>Graphocephala</taxon>
    </lineage>
</organism>
<keyword evidence="4 5" id="KW-0472">Membrane</keyword>
<dbReference type="Pfam" id="PF01490">
    <property type="entry name" value="Aa_trans"/>
    <property type="match status" value="1"/>
</dbReference>
<feature type="domain" description="Amino acid transporter transmembrane" evidence="6">
    <location>
        <begin position="119"/>
        <end position="511"/>
    </location>
</feature>
<name>A0A1B6MPD6_9HEMI</name>
<evidence type="ECO:0000256" key="4">
    <source>
        <dbReference type="ARBA" id="ARBA00023136"/>
    </source>
</evidence>
<dbReference type="GO" id="GO:0015179">
    <property type="term" value="F:L-amino acid transmembrane transporter activity"/>
    <property type="evidence" value="ECO:0007669"/>
    <property type="project" value="TreeGrafter"/>
</dbReference>
<feature type="transmembrane region" description="Helical" evidence="5">
    <location>
        <begin position="247"/>
        <end position="264"/>
    </location>
</feature>
<sequence length="519" mass="57924">LLSQTKSTSLAAHQSQFTHFSISVMSSLKMYRNNKESNLVTLQPREIIVAKVSSQNRRNTATSIRSHLELNAPASQIASTAVLLSKGSSSEFIDDDDLGIGNYDPFKHRRLSNPTSDSETLIHLLKASLGTGILAMPMAFMNAGLMFGLLATFFIGFVCTYCIHLWVKCAQILCIRRRLPSMGFSEIAEFAFLTGPMPLRKYSTLAGFLINLAILIEMLGCCCAYVVFVARSMKQIAEYYWETDWSLQIYMVMLIPPLILLNLMRSLKYLTPFSMVSNFLFIVGVCISYYYIFDDLPPLTERPMFSSWHQLPIFFGTTIFALEGVGVVMPLENNMKTPEHFIGCPGVLNIGMVLVVTLYAITGFFGYLKYGDATEASVTLNLPVEHLLGQVLKTMVALGIFLTYSLLFYAAMDILWPRLKTSFRQPLVAEYVFRVLLVLATVGVAAIFPNLGPLLSLIGALSLSVVGLIFPALVETLVYWEHPGLGYHRWRLWKNVAIGMFGLIGLFTGTMTSLREFGH</sequence>
<dbReference type="AlphaFoldDB" id="A0A1B6MPD6"/>
<feature type="transmembrane region" description="Helical" evidence="5">
    <location>
        <begin position="492"/>
        <end position="514"/>
    </location>
</feature>
<feature type="transmembrane region" description="Helical" evidence="5">
    <location>
        <begin position="343"/>
        <end position="367"/>
    </location>
</feature>
<dbReference type="EMBL" id="GEBQ01002159">
    <property type="protein sequence ID" value="JAT37818.1"/>
    <property type="molecule type" value="Transcribed_RNA"/>
</dbReference>
<keyword evidence="2 5" id="KW-0812">Transmembrane</keyword>
<evidence type="ECO:0000256" key="5">
    <source>
        <dbReference type="SAM" id="Phobius"/>
    </source>
</evidence>
<evidence type="ECO:0000256" key="3">
    <source>
        <dbReference type="ARBA" id="ARBA00022989"/>
    </source>
</evidence>
<feature type="non-terminal residue" evidence="8">
    <location>
        <position position="1"/>
    </location>
</feature>
<proteinExistence type="predicted"/>
<feature type="transmembrane region" description="Helical" evidence="5">
    <location>
        <begin position="146"/>
        <end position="167"/>
    </location>
</feature>
<keyword evidence="3 5" id="KW-1133">Transmembrane helix</keyword>
<evidence type="ECO:0000313" key="8">
    <source>
        <dbReference type="EMBL" id="JAT37818.1"/>
    </source>
</evidence>
<reference evidence="8" key="1">
    <citation type="submission" date="2015-11" db="EMBL/GenBank/DDBJ databases">
        <title>De novo transcriptome assembly of four potential Pierce s Disease insect vectors from Arizona vineyards.</title>
        <authorList>
            <person name="Tassone E.E."/>
        </authorList>
    </citation>
    <scope>NUCLEOTIDE SEQUENCE</scope>
</reference>
<feature type="transmembrane region" description="Helical" evidence="5">
    <location>
        <begin position="431"/>
        <end position="448"/>
    </location>
</feature>